<dbReference type="EMBL" id="PFTH01000235">
    <property type="protein sequence ID" value="PJB87531.1"/>
    <property type="molecule type" value="Genomic_DNA"/>
</dbReference>
<feature type="non-terminal residue" evidence="3">
    <location>
        <position position="1"/>
    </location>
</feature>
<proteinExistence type="predicted"/>
<dbReference type="AlphaFoldDB" id="A0A2M8DAW5"/>
<dbReference type="Gene3D" id="1.10.10.10">
    <property type="entry name" value="Winged helix-like DNA-binding domain superfamily/Winged helix DNA-binding domain"/>
    <property type="match status" value="1"/>
</dbReference>
<dbReference type="Proteomes" id="UP000229706">
    <property type="component" value="Unassembled WGS sequence"/>
</dbReference>
<evidence type="ECO:0000259" key="1">
    <source>
        <dbReference type="Pfam" id="PF13173"/>
    </source>
</evidence>
<organism evidence="3 4">
    <name type="scientific">Candidatus Roizmanbacteria bacterium CG_4_9_14_0_8_um_filter_34_12</name>
    <dbReference type="NCBI Taxonomy" id="1974840"/>
    <lineage>
        <taxon>Bacteria</taxon>
        <taxon>Candidatus Roizmaniibacteriota</taxon>
    </lineage>
</organism>
<feature type="domain" description="AAA" evidence="1">
    <location>
        <begin position="1"/>
        <end position="120"/>
    </location>
</feature>
<protein>
    <submittedName>
        <fullName evidence="3">ATPase</fullName>
    </submittedName>
</protein>
<dbReference type="InterPro" id="IPR036388">
    <property type="entry name" value="WH-like_DNA-bd_sf"/>
</dbReference>
<feature type="domain" description="DUF4143" evidence="2">
    <location>
        <begin position="180"/>
        <end position="336"/>
    </location>
</feature>
<dbReference type="Pfam" id="PF13635">
    <property type="entry name" value="DUF4143"/>
    <property type="match status" value="1"/>
</dbReference>
<dbReference type="Pfam" id="PF13173">
    <property type="entry name" value="AAA_14"/>
    <property type="match status" value="1"/>
</dbReference>
<comment type="caution">
    <text evidence="3">The sequence shown here is derived from an EMBL/GenBank/DDBJ whole genome shotgun (WGS) entry which is preliminary data.</text>
</comment>
<gene>
    <name evidence="3" type="ORF">CO083_06525</name>
</gene>
<dbReference type="PANTHER" id="PTHR43566:SF1">
    <property type="entry name" value="AAA+ ATPASE DOMAIN-CONTAINING PROTEIN"/>
    <property type="match status" value="1"/>
</dbReference>
<dbReference type="SUPFAM" id="SSF52540">
    <property type="entry name" value="P-loop containing nucleoside triphosphate hydrolases"/>
    <property type="match status" value="1"/>
</dbReference>
<dbReference type="InterPro" id="IPR027417">
    <property type="entry name" value="P-loop_NTPase"/>
</dbReference>
<dbReference type="InterPro" id="IPR025420">
    <property type="entry name" value="DUF4143"/>
</dbReference>
<accession>A0A2M8DAW5</accession>
<sequence length="369" mass="42278">ILLGARQVGKTTLIEQVLKQHKSVILNLDVEVDKARLLGISHLSPENAMKNLENPELLVIDEAQRLPETARIVKGWFDSKVKTKIILLGSSSLNLLDQSAESLTGRNVKLFLPPLLFSEIINNQSWYSKELTTKILKENFNNQLETLIQEQIIYGSYPESVITSQKPQYLLNLVSDYLLKDVFQSTLIRSPEIVKKLLMLLAHQIGSEVSSTELANNLQVSRITIEKYIDLLEKSFVIFRFTAFSSNLRKEIVKSTKIFFWDTGVRNAILNDFNFSGFRNDIGLLWENWVIAEFAKKNLLEGQLKSLYFWRTRSGSEIDLVIKGNDIFKAYEIKWSKTKPSNGKAFTNRYKIPIEIITKENVVDFISEA</sequence>
<evidence type="ECO:0000259" key="2">
    <source>
        <dbReference type="Pfam" id="PF13635"/>
    </source>
</evidence>
<dbReference type="PANTHER" id="PTHR43566">
    <property type="entry name" value="CONSERVED PROTEIN"/>
    <property type="match status" value="1"/>
</dbReference>
<dbReference type="InterPro" id="IPR041682">
    <property type="entry name" value="AAA_14"/>
</dbReference>
<evidence type="ECO:0000313" key="4">
    <source>
        <dbReference type="Proteomes" id="UP000229706"/>
    </source>
</evidence>
<evidence type="ECO:0000313" key="3">
    <source>
        <dbReference type="EMBL" id="PJB87531.1"/>
    </source>
</evidence>
<name>A0A2M8DAW5_9BACT</name>
<reference evidence="4" key="1">
    <citation type="submission" date="2017-09" db="EMBL/GenBank/DDBJ databases">
        <title>Depth-based differentiation of microbial function through sediment-hosted aquifers and enrichment of novel symbionts in the deep terrestrial subsurface.</title>
        <authorList>
            <person name="Probst A.J."/>
            <person name="Ladd B."/>
            <person name="Jarett J.K."/>
            <person name="Geller-Mcgrath D.E."/>
            <person name="Sieber C.M.K."/>
            <person name="Emerson J.B."/>
            <person name="Anantharaman K."/>
            <person name="Thomas B.C."/>
            <person name="Malmstrom R."/>
            <person name="Stieglmeier M."/>
            <person name="Klingl A."/>
            <person name="Woyke T."/>
            <person name="Ryan C.M."/>
            <person name="Banfield J.F."/>
        </authorList>
    </citation>
    <scope>NUCLEOTIDE SEQUENCE [LARGE SCALE GENOMIC DNA]</scope>
</reference>